<feature type="transmembrane region" description="Helical" evidence="10">
    <location>
        <begin position="196"/>
        <end position="216"/>
    </location>
</feature>
<comment type="catalytic activity">
    <reaction evidence="7">
        <text>myo-inositol(out) + H(+)(out) = myo-inositol(in) + H(+)(in)</text>
        <dbReference type="Rhea" id="RHEA:60364"/>
        <dbReference type="ChEBI" id="CHEBI:15378"/>
        <dbReference type="ChEBI" id="CHEBI:17268"/>
    </reaction>
</comment>
<evidence type="ECO:0000259" key="11">
    <source>
        <dbReference type="PROSITE" id="PS50850"/>
    </source>
</evidence>
<organism evidence="12 13">
    <name type="scientific">Calocera viscosa (strain TUFC12733)</name>
    <dbReference type="NCBI Taxonomy" id="1330018"/>
    <lineage>
        <taxon>Eukaryota</taxon>
        <taxon>Fungi</taxon>
        <taxon>Dikarya</taxon>
        <taxon>Basidiomycota</taxon>
        <taxon>Agaricomycotina</taxon>
        <taxon>Dacrymycetes</taxon>
        <taxon>Dacrymycetales</taxon>
        <taxon>Dacrymycetaceae</taxon>
        <taxon>Calocera</taxon>
    </lineage>
</organism>
<evidence type="ECO:0000256" key="6">
    <source>
        <dbReference type="ARBA" id="ARBA00023136"/>
    </source>
</evidence>
<feature type="domain" description="Major facilitator superfamily (MFS) profile" evidence="11">
    <location>
        <begin position="67"/>
        <end position="505"/>
    </location>
</feature>
<dbReference type="OrthoDB" id="6133115at2759"/>
<evidence type="ECO:0000313" key="13">
    <source>
        <dbReference type="Proteomes" id="UP000076738"/>
    </source>
</evidence>
<dbReference type="NCBIfam" id="TIGR00879">
    <property type="entry name" value="SP"/>
    <property type="match status" value="1"/>
</dbReference>
<proteinExistence type="inferred from homology"/>
<feature type="transmembrane region" description="Helical" evidence="10">
    <location>
        <begin position="482"/>
        <end position="500"/>
    </location>
</feature>
<dbReference type="GO" id="GO:0016020">
    <property type="term" value="C:membrane"/>
    <property type="evidence" value="ECO:0007669"/>
    <property type="project" value="UniProtKB-SubCell"/>
</dbReference>
<dbReference type="Gene3D" id="1.20.1250.20">
    <property type="entry name" value="MFS general substrate transporter like domains"/>
    <property type="match status" value="1"/>
</dbReference>
<name>A0A167KU07_CALVF</name>
<feature type="transmembrane region" description="Helical" evidence="10">
    <location>
        <begin position="228"/>
        <end position="247"/>
    </location>
</feature>
<gene>
    <name evidence="12" type="ORF">CALVIDRAFT_500668</name>
</gene>
<feature type="transmembrane region" description="Helical" evidence="10">
    <location>
        <begin position="62"/>
        <end position="80"/>
    </location>
</feature>
<dbReference type="AlphaFoldDB" id="A0A167KU07"/>
<evidence type="ECO:0000256" key="9">
    <source>
        <dbReference type="SAM" id="MobiDB-lite"/>
    </source>
</evidence>
<feature type="transmembrane region" description="Helical" evidence="10">
    <location>
        <begin position="455"/>
        <end position="475"/>
    </location>
</feature>
<comment type="subcellular location">
    <subcellularLocation>
        <location evidence="1">Membrane</location>
        <topology evidence="1">Multi-pass membrane protein</topology>
    </subcellularLocation>
</comment>
<keyword evidence="3 8" id="KW-0813">Transport</keyword>
<dbReference type="PANTHER" id="PTHR48022:SF36">
    <property type="entry name" value="LACTOSE PERMEASE, PUTATIVE (AFU_ORTHOLOGUE AFUA_1G17310)-RELATED"/>
    <property type="match status" value="1"/>
</dbReference>
<keyword evidence="5 10" id="KW-1133">Transmembrane helix</keyword>
<dbReference type="GO" id="GO:0005351">
    <property type="term" value="F:carbohydrate:proton symporter activity"/>
    <property type="evidence" value="ECO:0007669"/>
    <property type="project" value="TreeGrafter"/>
</dbReference>
<evidence type="ECO:0000256" key="3">
    <source>
        <dbReference type="ARBA" id="ARBA00022448"/>
    </source>
</evidence>
<feature type="transmembrane region" description="Helical" evidence="10">
    <location>
        <begin position="416"/>
        <end position="435"/>
    </location>
</feature>
<dbReference type="InterPro" id="IPR036259">
    <property type="entry name" value="MFS_trans_sf"/>
</dbReference>
<dbReference type="InterPro" id="IPR005828">
    <property type="entry name" value="MFS_sugar_transport-like"/>
</dbReference>
<evidence type="ECO:0000256" key="2">
    <source>
        <dbReference type="ARBA" id="ARBA00010992"/>
    </source>
</evidence>
<feature type="transmembrane region" description="Helical" evidence="10">
    <location>
        <begin position="382"/>
        <end position="404"/>
    </location>
</feature>
<evidence type="ECO:0000313" key="12">
    <source>
        <dbReference type="EMBL" id="KZO95002.1"/>
    </source>
</evidence>
<evidence type="ECO:0000256" key="1">
    <source>
        <dbReference type="ARBA" id="ARBA00004141"/>
    </source>
</evidence>
<evidence type="ECO:0000256" key="7">
    <source>
        <dbReference type="ARBA" id="ARBA00049119"/>
    </source>
</evidence>
<keyword evidence="6 10" id="KW-0472">Membrane</keyword>
<feature type="transmembrane region" description="Helical" evidence="10">
    <location>
        <begin position="162"/>
        <end position="184"/>
    </location>
</feature>
<keyword evidence="4 10" id="KW-0812">Transmembrane</keyword>
<comment type="similarity">
    <text evidence="2 8">Belongs to the major facilitator superfamily. Sugar transporter (TC 2.A.1.1) family.</text>
</comment>
<sequence>MASQKVYDPEIEKDASLSSAEKEEVKHVEGTVPHGHELHVKNARFANAKLHTSLKVWSKEGFVLFLCMFTCFLTSAVSGYDGTLMTSINGMPYWIDTINAGQPAVGTGLIFSIYTIGQIIAPLFAGPFTDYFGRKWGVLSGCLIICVGTAVISSSFGQPQFVGGRFLLGFGASVISVAAPAYCVEVAPPQWRGRMMGLFNTGWYSGSIPAAGITLGTRNILSDWSWRIPLILQGLPALIVCFIIMFLPESPRWLMAQGKDEQALAFLVKYHGSGNPEDPIVQLEYDEFKESIEIDASDKRFWDWSELWNTHNARWRSLMVIFMGVAGQFSGSGLSYFNLQLYSQLGFNTTQQFDFNLGNQFMSCTGSTIGTSLADKLPRRKALIGGTFGCAIMLVLAGAFSEMVSKGKAPPAMERAGVACYFMFHIISGFTFTPLQPTYPSEVLKTNTRAKGMALYSLVCGAFSFINTFAGPIALANITYNYIYFFVAWDLFECFIWYFFGVETLGRTIEELDEIFSAPNPVKASIAVRETIVDDVHEKV</sequence>
<dbReference type="Proteomes" id="UP000076738">
    <property type="component" value="Unassembled WGS sequence"/>
</dbReference>
<feature type="transmembrane region" description="Helical" evidence="10">
    <location>
        <begin position="318"/>
        <end position="337"/>
    </location>
</feature>
<evidence type="ECO:0000256" key="8">
    <source>
        <dbReference type="RuleBase" id="RU003346"/>
    </source>
</evidence>
<accession>A0A167KU07</accession>
<dbReference type="SUPFAM" id="SSF103473">
    <property type="entry name" value="MFS general substrate transporter"/>
    <property type="match status" value="1"/>
</dbReference>
<feature type="region of interest" description="Disordered" evidence="9">
    <location>
        <begin position="1"/>
        <end position="31"/>
    </location>
</feature>
<evidence type="ECO:0000256" key="4">
    <source>
        <dbReference type="ARBA" id="ARBA00022692"/>
    </source>
</evidence>
<reference evidence="12 13" key="1">
    <citation type="journal article" date="2016" name="Mol. Biol. Evol.">
        <title>Comparative Genomics of Early-Diverging Mushroom-Forming Fungi Provides Insights into the Origins of Lignocellulose Decay Capabilities.</title>
        <authorList>
            <person name="Nagy L.G."/>
            <person name="Riley R."/>
            <person name="Tritt A."/>
            <person name="Adam C."/>
            <person name="Daum C."/>
            <person name="Floudas D."/>
            <person name="Sun H."/>
            <person name="Yadav J.S."/>
            <person name="Pangilinan J."/>
            <person name="Larsson K.H."/>
            <person name="Matsuura K."/>
            <person name="Barry K."/>
            <person name="Labutti K."/>
            <person name="Kuo R."/>
            <person name="Ohm R.A."/>
            <person name="Bhattacharya S.S."/>
            <person name="Shirouzu T."/>
            <person name="Yoshinaga Y."/>
            <person name="Martin F.M."/>
            <person name="Grigoriev I.V."/>
            <person name="Hibbett D.S."/>
        </authorList>
    </citation>
    <scope>NUCLEOTIDE SEQUENCE [LARGE SCALE GENOMIC DNA]</scope>
    <source>
        <strain evidence="12 13">TUFC12733</strain>
    </source>
</reference>
<dbReference type="FunFam" id="1.20.1250.20:FF:000134">
    <property type="entry name" value="MFS sugar transporter protein"/>
    <property type="match status" value="1"/>
</dbReference>
<feature type="compositionally biased region" description="Basic and acidic residues" evidence="9">
    <location>
        <begin position="7"/>
        <end position="31"/>
    </location>
</feature>
<keyword evidence="13" id="KW-1185">Reference proteome</keyword>
<dbReference type="InterPro" id="IPR003663">
    <property type="entry name" value="Sugar/inositol_transpt"/>
</dbReference>
<evidence type="ECO:0000256" key="10">
    <source>
        <dbReference type="SAM" id="Phobius"/>
    </source>
</evidence>
<dbReference type="InterPro" id="IPR020846">
    <property type="entry name" value="MFS_dom"/>
</dbReference>
<feature type="transmembrane region" description="Helical" evidence="10">
    <location>
        <begin position="136"/>
        <end position="156"/>
    </location>
</feature>
<dbReference type="InterPro" id="IPR050360">
    <property type="entry name" value="MFS_Sugar_Transporters"/>
</dbReference>
<protein>
    <submittedName>
        <fullName evidence="12">General substrate transporter</fullName>
    </submittedName>
</protein>
<dbReference type="EMBL" id="KV417291">
    <property type="protein sequence ID" value="KZO95002.1"/>
    <property type="molecule type" value="Genomic_DNA"/>
</dbReference>
<dbReference type="PROSITE" id="PS50850">
    <property type="entry name" value="MFS"/>
    <property type="match status" value="1"/>
</dbReference>
<evidence type="ECO:0000256" key="5">
    <source>
        <dbReference type="ARBA" id="ARBA00022989"/>
    </source>
</evidence>
<dbReference type="PANTHER" id="PTHR48022">
    <property type="entry name" value="PLASTIDIC GLUCOSE TRANSPORTER 4"/>
    <property type="match status" value="1"/>
</dbReference>
<feature type="transmembrane region" description="Helical" evidence="10">
    <location>
        <begin position="100"/>
        <end position="124"/>
    </location>
</feature>
<dbReference type="Pfam" id="PF00083">
    <property type="entry name" value="Sugar_tr"/>
    <property type="match status" value="1"/>
</dbReference>